<comment type="caution">
    <text evidence="8">Lacks conserved residue(s) required for the propagation of feature annotation.</text>
</comment>
<evidence type="ECO:0000256" key="5">
    <source>
        <dbReference type="ARBA" id="ARBA00022679"/>
    </source>
</evidence>
<evidence type="ECO:0000313" key="10">
    <source>
        <dbReference type="EMBL" id="GAX88189.1"/>
    </source>
</evidence>
<evidence type="ECO:0000256" key="6">
    <source>
        <dbReference type="ARBA" id="ARBA00023141"/>
    </source>
</evidence>
<feature type="binding site" evidence="8">
    <location>
        <position position="396"/>
    </location>
    <ligand>
        <name>phosphoenolpyruvate</name>
        <dbReference type="ChEBI" id="CHEBI:58702"/>
    </ligand>
</feature>
<dbReference type="SUPFAM" id="SSF55205">
    <property type="entry name" value="EPT/RTPC-like"/>
    <property type="match status" value="1"/>
</dbReference>
<evidence type="ECO:0000256" key="3">
    <source>
        <dbReference type="ARBA" id="ARBA00022490"/>
    </source>
</evidence>
<dbReference type="InterPro" id="IPR001986">
    <property type="entry name" value="Enolpyruvate_Tfrase_dom"/>
</dbReference>
<dbReference type="NCBIfam" id="TIGR01356">
    <property type="entry name" value="aroA"/>
    <property type="match status" value="1"/>
</dbReference>
<dbReference type="UniPathway" id="UPA00053">
    <property type="reaction ID" value="UER00089"/>
</dbReference>
<evidence type="ECO:0000256" key="7">
    <source>
        <dbReference type="ARBA" id="ARBA00044633"/>
    </source>
</evidence>
<comment type="catalytic activity">
    <reaction evidence="7">
        <text>3-phosphoshikimate + phosphoenolpyruvate = 5-O-(1-carboxyvinyl)-3-phosphoshikimate + phosphate</text>
        <dbReference type="Rhea" id="RHEA:21256"/>
        <dbReference type="ChEBI" id="CHEBI:43474"/>
        <dbReference type="ChEBI" id="CHEBI:57701"/>
        <dbReference type="ChEBI" id="CHEBI:58702"/>
        <dbReference type="ChEBI" id="CHEBI:145989"/>
        <dbReference type="EC" id="2.5.1.19"/>
    </reaction>
    <physiologicalReaction direction="left-to-right" evidence="7">
        <dbReference type="Rhea" id="RHEA:21257"/>
    </physiologicalReaction>
</comment>
<comment type="similarity">
    <text evidence="2 8">Belongs to the EPSP synthase family.</text>
</comment>
<dbReference type="InterPro" id="IPR036968">
    <property type="entry name" value="Enolpyruvate_Tfrase_sf"/>
</dbReference>
<feature type="binding site" evidence="8">
    <location>
        <position position="21"/>
    </location>
    <ligand>
        <name>phosphoenolpyruvate</name>
        <dbReference type="ChEBI" id="CHEBI:58702"/>
    </ligand>
</feature>
<dbReference type="GO" id="GO:0009073">
    <property type="term" value="P:aromatic amino acid family biosynthetic process"/>
    <property type="evidence" value="ECO:0007669"/>
    <property type="project" value="UniProtKB-KW"/>
</dbReference>
<evidence type="ECO:0000313" key="11">
    <source>
        <dbReference type="Proteomes" id="UP000217944"/>
    </source>
</evidence>
<feature type="binding site" evidence="8">
    <location>
        <position position="26"/>
    </location>
    <ligand>
        <name>3-phosphoshikimate</name>
        <dbReference type="ChEBI" id="CHEBI:145989"/>
    </ligand>
</feature>
<dbReference type="Gene3D" id="3.65.10.10">
    <property type="entry name" value="Enolpyruvate transferase domain"/>
    <property type="match status" value="2"/>
</dbReference>
<sequence>MNLEIVAGKRFDEEFIVDADKSISHRCAIFSLLTDGINRIKNYLKAEDTLNSLSIAESLGAEVKKNDNELLITPPKNLKEADDVLYCGNSGTSIRIYMGLLAGIDGFFVLTGDKYLRRRPMGRVANPLRQIGAKIDGRDNGNLAPLCVRGGNLKHFEFESKIASAQVKSALILAGLNGDGKSVYIEPFLSRDHTERMLRGMGADIKSEKLKVKNEEFGNEIEKIKIEITPLEKKLTPLEIEVPNDPSSAFFFAVAAAINNSRAVVKNVTLNPTRIEAYEVLKRMGANVEYILKENRYEPIGDILVEGNELNGVEVSSNIPWLIDELPALSIAMAVANGKSIVKNAKELRVKESDRIKAVVENLKNLGIEANEFEDGYEITGGFPKSGTVNSYGDHRIAMSFAVLGLLSPIKIIDVDCINTSFPNFFNLFGKIAEYRIENAD</sequence>
<dbReference type="GO" id="GO:0009423">
    <property type="term" value="P:chorismate biosynthetic process"/>
    <property type="evidence" value="ECO:0007669"/>
    <property type="project" value="UniProtKB-UniRule"/>
</dbReference>
<comment type="pathway">
    <text evidence="1 8">Metabolic intermediate biosynthesis; chorismate biosynthesis; chorismate from D-erythrose 4-phosphate and phosphoenolpyruvate: step 6/7.</text>
</comment>
<reference evidence="10 11" key="1">
    <citation type="journal article" date="2017" name="Syst. Appl. Microbiol.">
        <title>Lebetimonas natsushimae sp. nov., a novel strictly anaerobic, moderately thermophilic chemoautotroph isolated from a deep-sea hydrothermal vent polychaete nest in the Mid-Okinawa Trough.</title>
        <authorList>
            <person name="Nagata R."/>
            <person name="Takaki Y."/>
            <person name="Tame A."/>
            <person name="Nunoura T."/>
            <person name="Muto H."/>
            <person name="Mino S."/>
            <person name="Sawayama S."/>
            <person name="Takai K."/>
            <person name="Nakagawa S."/>
        </authorList>
    </citation>
    <scope>NUCLEOTIDE SEQUENCE [LARGE SCALE GENOMIC DNA]</scope>
    <source>
        <strain evidence="10 11">HS1857</strain>
    </source>
</reference>
<proteinExistence type="inferred from homology"/>
<dbReference type="CDD" id="cd01556">
    <property type="entry name" value="EPSP_synthase"/>
    <property type="match status" value="1"/>
</dbReference>
<keyword evidence="6 8" id="KW-0057">Aromatic amino acid biosynthesis</keyword>
<evidence type="ECO:0000256" key="2">
    <source>
        <dbReference type="ARBA" id="ARBA00009948"/>
    </source>
</evidence>
<feature type="active site" description="Proton acceptor" evidence="8">
    <location>
        <position position="324"/>
    </location>
</feature>
<feature type="binding site" evidence="8">
    <location>
        <position position="119"/>
    </location>
    <ligand>
        <name>phosphoenolpyruvate</name>
        <dbReference type="ChEBI" id="CHEBI:58702"/>
    </ligand>
</feature>
<dbReference type="Proteomes" id="UP000217944">
    <property type="component" value="Unassembled WGS sequence"/>
</dbReference>
<dbReference type="EMBL" id="BDME01000006">
    <property type="protein sequence ID" value="GAX88189.1"/>
    <property type="molecule type" value="Genomic_DNA"/>
</dbReference>
<keyword evidence="11" id="KW-1185">Reference proteome</keyword>
<dbReference type="GO" id="GO:0003866">
    <property type="term" value="F:3-phosphoshikimate 1-carboxyvinyltransferase activity"/>
    <property type="evidence" value="ECO:0007669"/>
    <property type="project" value="UniProtKB-UniRule"/>
</dbReference>
<feature type="binding site" evidence="8">
    <location>
        <position position="324"/>
    </location>
    <ligand>
        <name>3-phosphoshikimate</name>
        <dbReference type="ChEBI" id="CHEBI:145989"/>
    </ligand>
</feature>
<dbReference type="PROSITE" id="PS00104">
    <property type="entry name" value="EPSP_SYNTHASE_1"/>
    <property type="match status" value="1"/>
</dbReference>
<accession>A0A292YGS7</accession>
<feature type="binding site" evidence="8">
    <location>
        <position position="355"/>
    </location>
    <ligand>
        <name>phosphoenolpyruvate</name>
        <dbReference type="ChEBI" id="CHEBI:58702"/>
    </ligand>
</feature>
<keyword evidence="4 8" id="KW-0028">Amino-acid biosynthesis</keyword>
<feature type="domain" description="Enolpyruvate transferase" evidence="9">
    <location>
        <begin position="8"/>
        <end position="427"/>
    </location>
</feature>
<dbReference type="GO" id="GO:0008652">
    <property type="term" value="P:amino acid biosynthetic process"/>
    <property type="evidence" value="ECO:0007669"/>
    <property type="project" value="UniProtKB-KW"/>
</dbReference>
<feature type="binding site" evidence="8">
    <location>
        <position position="166"/>
    </location>
    <ligand>
        <name>phosphoenolpyruvate</name>
        <dbReference type="ChEBI" id="CHEBI:58702"/>
    </ligand>
</feature>
<keyword evidence="5 8" id="KW-0808">Transferase</keyword>
<feature type="binding site" evidence="8">
    <location>
        <position position="22"/>
    </location>
    <ligand>
        <name>3-phosphoshikimate</name>
        <dbReference type="ChEBI" id="CHEBI:145989"/>
    </ligand>
</feature>
<organism evidence="10 11">
    <name type="scientific">Lebetimonas natsushimae</name>
    <dbReference type="NCBI Taxonomy" id="1936991"/>
    <lineage>
        <taxon>Bacteria</taxon>
        <taxon>Pseudomonadati</taxon>
        <taxon>Campylobacterota</taxon>
        <taxon>Epsilonproteobacteria</taxon>
        <taxon>Nautiliales</taxon>
        <taxon>Nautiliaceae</taxon>
        <taxon>Lebetimonas</taxon>
    </lineage>
</organism>
<dbReference type="PANTHER" id="PTHR21090">
    <property type="entry name" value="AROM/DEHYDROQUINATE SYNTHASE"/>
    <property type="match status" value="1"/>
</dbReference>
<feature type="binding site" evidence="8">
    <location>
        <position position="164"/>
    </location>
    <ligand>
        <name>3-phosphoshikimate</name>
        <dbReference type="ChEBI" id="CHEBI:145989"/>
    </ligand>
</feature>
<evidence type="ECO:0000256" key="1">
    <source>
        <dbReference type="ARBA" id="ARBA00004811"/>
    </source>
</evidence>
<dbReference type="InterPro" id="IPR013792">
    <property type="entry name" value="RNA3'P_cycl/enolpyr_Trfase_a/b"/>
</dbReference>
<evidence type="ECO:0000259" key="9">
    <source>
        <dbReference type="Pfam" id="PF00275"/>
    </source>
</evidence>
<feature type="binding site" evidence="8">
    <location>
        <position position="21"/>
    </location>
    <ligand>
        <name>3-phosphoshikimate</name>
        <dbReference type="ChEBI" id="CHEBI:145989"/>
    </ligand>
</feature>
<dbReference type="GO" id="GO:0005737">
    <property type="term" value="C:cytoplasm"/>
    <property type="evidence" value="ECO:0007669"/>
    <property type="project" value="UniProtKB-SubCell"/>
</dbReference>
<dbReference type="FunFam" id="3.65.10.10:FF:000005">
    <property type="entry name" value="3-phosphoshikimate 1-carboxyvinyltransferase"/>
    <property type="match status" value="1"/>
</dbReference>
<evidence type="ECO:0000256" key="8">
    <source>
        <dbReference type="HAMAP-Rule" id="MF_00210"/>
    </source>
</evidence>
<dbReference type="AlphaFoldDB" id="A0A292YGS7"/>
<dbReference type="PIRSF" id="PIRSF000505">
    <property type="entry name" value="EPSPS"/>
    <property type="match status" value="1"/>
</dbReference>
<feature type="binding site" evidence="8">
    <location>
        <position position="166"/>
    </location>
    <ligand>
        <name>3-phosphoshikimate</name>
        <dbReference type="ChEBI" id="CHEBI:145989"/>
    </ligand>
</feature>
<dbReference type="PANTHER" id="PTHR21090:SF5">
    <property type="entry name" value="PENTAFUNCTIONAL AROM POLYPEPTIDE"/>
    <property type="match status" value="1"/>
</dbReference>
<protein>
    <recommendedName>
        <fullName evidence="8">3-phosphoshikimate 1-carboxyvinyltransferase</fullName>
        <ecNumber evidence="8">2.5.1.19</ecNumber>
    </recommendedName>
    <alternativeName>
        <fullName evidence="8">5-enolpyruvylshikimate-3-phosphate synthase</fullName>
        <shortName evidence="8">EPSP synthase</shortName>
        <shortName evidence="8">EPSPS</shortName>
    </alternativeName>
</protein>
<dbReference type="Pfam" id="PF00275">
    <property type="entry name" value="EPSP_synthase"/>
    <property type="match status" value="1"/>
</dbReference>
<feature type="binding site" evidence="8">
    <location>
        <position position="91"/>
    </location>
    <ligand>
        <name>phosphoenolpyruvate</name>
        <dbReference type="ChEBI" id="CHEBI:58702"/>
    </ligand>
</feature>
<dbReference type="PROSITE" id="PS00885">
    <property type="entry name" value="EPSP_SYNTHASE_2"/>
    <property type="match status" value="1"/>
</dbReference>
<dbReference type="HAMAP" id="MF_00210">
    <property type="entry name" value="EPSP_synth"/>
    <property type="match status" value="1"/>
</dbReference>
<comment type="subcellular location">
    <subcellularLocation>
        <location evidence="8">Cytoplasm</location>
    </subcellularLocation>
</comment>
<comment type="subunit">
    <text evidence="8">Monomer.</text>
</comment>
<comment type="function">
    <text evidence="8">Catalyzes the transfer of the enolpyruvyl moiety of phosphoenolpyruvate (PEP) to the 5-hydroxyl of shikimate-3-phosphate (S3P) to produce enolpyruvyl shikimate-3-phosphate and inorganic phosphate.</text>
</comment>
<feature type="binding site" evidence="8">
    <location>
        <position position="351"/>
    </location>
    <ligand>
        <name>3-phosphoshikimate</name>
        <dbReference type="ChEBI" id="CHEBI:145989"/>
    </ligand>
</feature>
<dbReference type="InterPro" id="IPR006264">
    <property type="entry name" value="EPSP_synthase"/>
</dbReference>
<gene>
    <name evidence="8" type="primary">aroA</name>
    <name evidence="10" type="ORF">LNAT_P1484</name>
</gene>
<evidence type="ECO:0000256" key="4">
    <source>
        <dbReference type="ARBA" id="ARBA00022605"/>
    </source>
</evidence>
<dbReference type="RefSeq" id="WP_096260016.1">
    <property type="nucleotide sequence ID" value="NZ_BDME01000006.1"/>
</dbReference>
<dbReference type="InterPro" id="IPR023193">
    <property type="entry name" value="EPSP_synthase_CS"/>
</dbReference>
<comment type="caution">
    <text evidence="10">The sequence shown here is derived from an EMBL/GenBank/DDBJ whole genome shotgun (WGS) entry which is preliminary data.</text>
</comment>
<dbReference type="EC" id="2.5.1.19" evidence="8"/>
<dbReference type="OrthoDB" id="9809920at2"/>
<name>A0A292YGS7_9BACT</name>
<keyword evidence="3 8" id="KW-0963">Cytoplasm</keyword>